<comment type="caution">
    <text evidence="10">The sequence shown here is derived from an EMBL/GenBank/DDBJ whole genome shotgun (WGS) entry which is preliminary data.</text>
</comment>
<keyword evidence="6 7" id="KW-0472">Membrane</keyword>
<evidence type="ECO:0000256" key="1">
    <source>
        <dbReference type="ARBA" id="ARBA00004651"/>
    </source>
</evidence>
<evidence type="ECO:0000259" key="8">
    <source>
        <dbReference type="Pfam" id="PF02706"/>
    </source>
</evidence>
<dbReference type="InterPro" id="IPR032807">
    <property type="entry name" value="GNVR"/>
</dbReference>
<dbReference type="GO" id="GO:0004713">
    <property type="term" value="F:protein tyrosine kinase activity"/>
    <property type="evidence" value="ECO:0007669"/>
    <property type="project" value="TreeGrafter"/>
</dbReference>
<feature type="transmembrane region" description="Helical" evidence="7">
    <location>
        <begin position="174"/>
        <end position="195"/>
    </location>
</feature>
<sequence>MGEESITLPEIIDALRKRWKIIVLTTLIITTFTIFVSLYLIKPKYEASTKVFVGKESSNNIQEYTSSDIQMYQQLLKTYSNVIMTKNFVESAIEGGNITSTKEEILSNLNVAPKTDTQILEIKYSSYDKAEAKQVAEELTNEFIIVSTKLIPNANVQIIEKASLPENPVSPNKILNISIGLLLGIITGLGVAIILDFKDTTFSYKEELEKEIKLPVLGVIPKFNGIRRR</sequence>
<evidence type="ECO:0000313" key="11">
    <source>
        <dbReference type="Proteomes" id="UP000239471"/>
    </source>
</evidence>
<feature type="domain" description="Tyrosine-protein kinase G-rich" evidence="9">
    <location>
        <begin position="153"/>
        <end position="194"/>
    </location>
</feature>
<name>A0A2T0BJT5_9CLOT</name>
<keyword evidence="5 7" id="KW-1133">Transmembrane helix</keyword>
<dbReference type="Pfam" id="PF13807">
    <property type="entry name" value="GNVR"/>
    <property type="match status" value="1"/>
</dbReference>
<comment type="similarity">
    <text evidence="2">Belongs to the CpsC/CapA family.</text>
</comment>
<feature type="transmembrane region" description="Helical" evidence="7">
    <location>
        <begin position="21"/>
        <end position="41"/>
    </location>
</feature>
<keyword evidence="3" id="KW-1003">Cell membrane</keyword>
<dbReference type="Proteomes" id="UP000239471">
    <property type="component" value="Unassembled WGS sequence"/>
</dbReference>
<dbReference type="RefSeq" id="WP_106058413.1">
    <property type="nucleotide sequence ID" value="NZ_PVXQ01000003.1"/>
</dbReference>
<gene>
    <name evidence="10" type="primary">cap8A_1</name>
    <name evidence="10" type="ORF">CLVI_03700</name>
</gene>
<evidence type="ECO:0000256" key="7">
    <source>
        <dbReference type="SAM" id="Phobius"/>
    </source>
</evidence>
<reference evidence="10 11" key="1">
    <citation type="submission" date="2018-03" db="EMBL/GenBank/DDBJ databases">
        <title>Genome sequence of Clostridium vincentii DSM 10228.</title>
        <authorList>
            <person name="Poehlein A."/>
            <person name="Daniel R."/>
        </authorList>
    </citation>
    <scope>NUCLEOTIDE SEQUENCE [LARGE SCALE GENOMIC DNA]</scope>
    <source>
        <strain evidence="10 11">DSM 10228</strain>
    </source>
</reference>
<evidence type="ECO:0000256" key="3">
    <source>
        <dbReference type="ARBA" id="ARBA00022475"/>
    </source>
</evidence>
<dbReference type="GO" id="GO:0005886">
    <property type="term" value="C:plasma membrane"/>
    <property type="evidence" value="ECO:0007669"/>
    <property type="project" value="UniProtKB-SubCell"/>
</dbReference>
<dbReference type="PANTHER" id="PTHR32309">
    <property type="entry name" value="TYROSINE-PROTEIN KINASE"/>
    <property type="match status" value="1"/>
</dbReference>
<evidence type="ECO:0000256" key="6">
    <source>
        <dbReference type="ARBA" id="ARBA00023136"/>
    </source>
</evidence>
<keyword evidence="11" id="KW-1185">Reference proteome</keyword>
<feature type="domain" description="Polysaccharide chain length determinant N-terminal" evidence="8">
    <location>
        <begin position="5"/>
        <end position="93"/>
    </location>
</feature>
<dbReference type="Pfam" id="PF02706">
    <property type="entry name" value="Wzz"/>
    <property type="match status" value="1"/>
</dbReference>
<dbReference type="PANTHER" id="PTHR32309:SF13">
    <property type="entry name" value="FERRIC ENTEROBACTIN TRANSPORT PROTEIN FEPE"/>
    <property type="match status" value="1"/>
</dbReference>
<dbReference type="InterPro" id="IPR003856">
    <property type="entry name" value="LPS_length_determ_N"/>
</dbReference>
<dbReference type="EMBL" id="PVXQ01000003">
    <property type="protein sequence ID" value="PRR84072.1"/>
    <property type="molecule type" value="Genomic_DNA"/>
</dbReference>
<proteinExistence type="inferred from homology"/>
<evidence type="ECO:0000313" key="10">
    <source>
        <dbReference type="EMBL" id="PRR84072.1"/>
    </source>
</evidence>
<evidence type="ECO:0000256" key="4">
    <source>
        <dbReference type="ARBA" id="ARBA00022692"/>
    </source>
</evidence>
<accession>A0A2T0BJT5</accession>
<keyword evidence="4 7" id="KW-0812">Transmembrane</keyword>
<evidence type="ECO:0000256" key="5">
    <source>
        <dbReference type="ARBA" id="ARBA00022989"/>
    </source>
</evidence>
<comment type="subcellular location">
    <subcellularLocation>
        <location evidence="1">Cell membrane</location>
        <topology evidence="1">Multi-pass membrane protein</topology>
    </subcellularLocation>
</comment>
<dbReference type="InterPro" id="IPR050445">
    <property type="entry name" value="Bact_polysacc_biosynth/exp"/>
</dbReference>
<organism evidence="10 11">
    <name type="scientific">Clostridium vincentii</name>
    <dbReference type="NCBI Taxonomy" id="52704"/>
    <lineage>
        <taxon>Bacteria</taxon>
        <taxon>Bacillati</taxon>
        <taxon>Bacillota</taxon>
        <taxon>Clostridia</taxon>
        <taxon>Eubacteriales</taxon>
        <taxon>Clostridiaceae</taxon>
        <taxon>Clostridium</taxon>
    </lineage>
</organism>
<evidence type="ECO:0000256" key="2">
    <source>
        <dbReference type="ARBA" id="ARBA00006683"/>
    </source>
</evidence>
<dbReference type="AlphaFoldDB" id="A0A2T0BJT5"/>
<dbReference type="OrthoDB" id="2360475at2"/>
<evidence type="ECO:0000259" key="9">
    <source>
        <dbReference type="Pfam" id="PF13807"/>
    </source>
</evidence>
<protein>
    <submittedName>
        <fullName evidence="10">Capsular polysaccharide type 8 biosynthesis protein cap8A</fullName>
    </submittedName>
</protein>